<gene>
    <name evidence="2" type="primary">93</name>
    <name evidence="2" type="ORF">STINGER_93</name>
</gene>
<accession>G8I9L4</accession>
<dbReference type="RefSeq" id="YP_009018508.1">
    <property type="nucleotide sequence ID" value="NC_023741.1"/>
</dbReference>
<protein>
    <recommendedName>
        <fullName evidence="1">Phage zinc binding domain-containing protein</fullName>
    </recommendedName>
</protein>
<sequence length="74" mass="8172">MYDPANVTEPAGCDSCAGYVTDHEPTCPVGQGITSRLETILDPEAEQWAQASAIVDWELTTNAAYWRDRREARA</sequence>
<feature type="domain" description="Phage zinc binding" evidence="1">
    <location>
        <begin position="1"/>
        <end position="28"/>
    </location>
</feature>
<dbReference type="InterPro" id="IPR056626">
    <property type="entry name" value="Znf_bind_phage"/>
</dbReference>
<organism evidence="2 3">
    <name type="scientific">Mycobacterium phage Stinger</name>
    <dbReference type="NCBI Taxonomy" id="1089137"/>
    <lineage>
        <taxon>Viruses</taxon>
        <taxon>Duplodnaviria</taxon>
        <taxon>Heunggongvirae</taxon>
        <taxon>Uroviricota</taxon>
        <taxon>Caudoviricetes</taxon>
        <taxon>Bclasvirinae</taxon>
        <taxon>Coopervirus</taxon>
        <taxon>Coopervirus stinger</taxon>
    </lineage>
</organism>
<proteinExistence type="predicted"/>
<name>G8I9L4_9CAUD</name>
<dbReference type="Pfam" id="PF24331">
    <property type="entry name" value="Phage_zn_bind_7"/>
    <property type="match status" value="1"/>
</dbReference>
<evidence type="ECO:0000313" key="2">
    <source>
        <dbReference type="EMBL" id="AER49407.1"/>
    </source>
</evidence>
<dbReference type="KEGG" id="vg:18989889"/>
<evidence type="ECO:0000313" key="3">
    <source>
        <dbReference type="Proteomes" id="UP000005653"/>
    </source>
</evidence>
<evidence type="ECO:0000259" key="1">
    <source>
        <dbReference type="Pfam" id="PF24331"/>
    </source>
</evidence>
<dbReference type="Proteomes" id="UP000005653">
    <property type="component" value="Segment"/>
</dbReference>
<reference evidence="2 3" key="1">
    <citation type="journal article" date="2012" name="J. Virol.">
        <title>Complete Genome Sequences of 138 Mycobacteriophages.</title>
        <authorList>
            <consortium name="the Science Education Alliance Phage Hunters Advancing Genomics and Evolutionary Science Program"/>
            <consortium name="the KwaZulu-Natal Research Institute for Tuberculosis and HIV Mycobacterial Genetics Course Students"/>
            <consortium name="the Phage Hunters Integrating Research and Education Program"/>
            <person name="Hatfull G.F."/>
        </authorList>
    </citation>
    <scope>NUCLEOTIDE SEQUENCE [LARGE SCALE GENOMIC DNA]</scope>
</reference>
<dbReference type="OrthoDB" id="23656at10239"/>
<keyword evidence="3" id="KW-1185">Reference proteome</keyword>
<dbReference type="GeneID" id="18989889"/>
<dbReference type="EMBL" id="JN699011">
    <property type="protein sequence ID" value="AER49407.1"/>
    <property type="molecule type" value="Genomic_DNA"/>
</dbReference>